<name>A0A5C6CH04_9BACT</name>
<dbReference type="EMBL" id="SJPT01000004">
    <property type="protein sequence ID" value="TWU23027.1"/>
    <property type="molecule type" value="Genomic_DNA"/>
</dbReference>
<dbReference type="OrthoDB" id="9781333at2"/>
<feature type="domain" description="Putative glutamine amidotransferase" evidence="2">
    <location>
        <begin position="436"/>
        <end position="633"/>
    </location>
</feature>
<evidence type="ECO:0000313" key="3">
    <source>
        <dbReference type="EMBL" id="TWU23027.1"/>
    </source>
</evidence>
<keyword evidence="1" id="KW-0812">Transmembrane</keyword>
<proteinExistence type="predicted"/>
<comment type="caution">
    <text evidence="3">The sequence shown here is derived from an EMBL/GenBank/DDBJ whole genome shotgun (WGS) entry which is preliminary data.</text>
</comment>
<feature type="transmembrane region" description="Helical" evidence="1">
    <location>
        <begin position="52"/>
        <end position="76"/>
    </location>
</feature>
<sequence precursor="true">MIFSTSIADATLSLHENLIWGAPDWVIPVSIAAVVLAGLTIWNYASQQAMGAVRWLAAGLKIAAIALIAICLLQPMRSGTRPRPKANVLPILVDNSKSMQVKPEGANETRADVVSKRIAPENVWRIRLEQDFDVRGYSFDSRIAALELADPTLSNEGTVSSLSTSLRSLGERFSARPVAGVVLFSDGNLTDPPDANFDWSTLGFPVYPVLSSSDETINDVRIADVSVSQTDFESAPVTIRVKVDANPPKRKLVVQLRDLDHGKLVEEQTITTSATKTDNEVTFRFRPDEPGLRFYRTSVFEERDRKAFDPESESKAELNATGKIKTAEATLVNNQRMIAIDRKSGPYRILYVAGRPNWEFKFLRRSLATDAEIQLVGLLRIANKEPKFSFRDQGVTGSNSANTNRLFDGVDSAEDELVQQYDEPVMIRLGVKESEELSDGFPETREELFAYHAIILDDIESEYFTQDQMLLMRQFVSSRGGGLLMLGGQESFAGKSFADSPLGELAPVYGPRSGDASVAGAYRMKLTREGMLEPWARLRENESAESDRFTQMPPFTSVNAVGDVKPGALTLATVEDLAGDALPAIVAQRFGKGRTAAMPIGDLWRWSMRRDPRSKNNDGDDAAQAWRQMAHWLVGEVPRQVEARVEPNVDPNEPARIVVHVRDEAYLPIDNAAIELTITPIEKGTREGNQDGVIQIQAMPDDDASGVYRAAFWTNDSNAYRVHVSAKSVDGHFVGEADTGWVAQPDAAEFRQLRLNRTLLETIAKQSGGKVVADDALDNFAAELPNLKIPVTETWVYPLWHNVWVLVAAIMCLCGEWGLRRWKGLS</sequence>
<dbReference type="AlphaFoldDB" id="A0A5C6CH04"/>
<keyword evidence="4" id="KW-1185">Reference proteome</keyword>
<keyword evidence="1" id="KW-0472">Membrane</keyword>
<dbReference type="Proteomes" id="UP000316304">
    <property type="component" value="Unassembled WGS sequence"/>
</dbReference>
<gene>
    <name evidence="3" type="ORF">Pla52o_25610</name>
</gene>
<dbReference type="SUPFAM" id="SSF52317">
    <property type="entry name" value="Class I glutamine amidotransferase-like"/>
    <property type="match status" value="1"/>
</dbReference>
<protein>
    <recommendedName>
        <fullName evidence="2">Putative glutamine amidotransferase domain-containing protein</fullName>
    </recommendedName>
</protein>
<organism evidence="3 4">
    <name type="scientific">Novipirellula galeiformis</name>
    <dbReference type="NCBI Taxonomy" id="2528004"/>
    <lineage>
        <taxon>Bacteria</taxon>
        <taxon>Pseudomonadati</taxon>
        <taxon>Planctomycetota</taxon>
        <taxon>Planctomycetia</taxon>
        <taxon>Pirellulales</taxon>
        <taxon>Pirellulaceae</taxon>
        <taxon>Novipirellula</taxon>
    </lineage>
</organism>
<dbReference type="InterPro" id="IPR010768">
    <property type="entry name" value="GATase1-like"/>
</dbReference>
<feature type="transmembrane region" description="Helical" evidence="1">
    <location>
        <begin position="25"/>
        <end position="45"/>
    </location>
</feature>
<dbReference type="PANTHER" id="PTHR37947">
    <property type="entry name" value="BLL2462 PROTEIN"/>
    <property type="match status" value="1"/>
</dbReference>
<evidence type="ECO:0000313" key="4">
    <source>
        <dbReference type="Proteomes" id="UP000316304"/>
    </source>
</evidence>
<evidence type="ECO:0000256" key="1">
    <source>
        <dbReference type="SAM" id="Phobius"/>
    </source>
</evidence>
<dbReference type="PANTHER" id="PTHR37947:SF1">
    <property type="entry name" value="BLL2462 PROTEIN"/>
    <property type="match status" value="1"/>
</dbReference>
<dbReference type="Gene3D" id="3.40.50.880">
    <property type="match status" value="1"/>
</dbReference>
<dbReference type="Pfam" id="PF07090">
    <property type="entry name" value="GATase1_like"/>
    <property type="match status" value="1"/>
</dbReference>
<dbReference type="InterPro" id="IPR029062">
    <property type="entry name" value="Class_I_gatase-like"/>
</dbReference>
<reference evidence="3 4" key="1">
    <citation type="submission" date="2019-02" db="EMBL/GenBank/DDBJ databases">
        <title>Deep-cultivation of Planctomycetes and their phenomic and genomic characterization uncovers novel biology.</title>
        <authorList>
            <person name="Wiegand S."/>
            <person name="Jogler M."/>
            <person name="Boedeker C."/>
            <person name="Pinto D."/>
            <person name="Vollmers J."/>
            <person name="Rivas-Marin E."/>
            <person name="Kohn T."/>
            <person name="Peeters S.H."/>
            <person name="Heuer A."/>
            <person name="Rast P."/>
            <person name="Oberbeckmann S."/>
            <person name="Bunk B."/>
            <person name="Jeske O."/>
            <person name="Meyerdierks A."/>
            <person name="Storesund J.E."/>
            <person name="Kallscheuer N."/>
            <person name="Luecker S."/>
            <person name="Lage O.M."/>
            <person name="Pohl T."/>
            <person name="Merkel B.J."/>
            <person name="Hornburger P."/>
            <person name="Mueller R.-W."/>
            <person name="Bruemmer F."/>
            <person name="Labrenz M."/>
            <person name="Spormann A.M."/>
            <person name="Op Den Camp H."/>
            <person name="Overmann J."/>
            <person name="Amann R."/>
            <person name="Jetten M.S.M."/>
            <person name="Mascher T."/>
            <person name="Medema M.H."/>
            <person name="Devos D.P."/>
            <person name="Kaster A.-K."/>
            <person name="Ovreas L."/>
            <person name="Rohde M."/>
            <person name="Galperin M.Y."/>
            <person name="Jogler C."/>
        </authorList>
    </citation>
    <scope>NUCLEOTIDE SEQUENCE [LARGE SCALE GENOMIC DNA]</scope>
    <source>
        <strain evidence="3 4">Pla52o</strain>
    </source>
</reference>
<dbReference type="RefSeq" id="WP_146594821.1">
    <property type="nucleotide sequence ID" value="NZ_SJPT01000004.1"/>
</dbReference>
<keyword evidence="1" id="KW-1133">Transmembrane helix</keyword>
<evidence type="ECO:0000259" key="2">
    <source>
        <dbReference type="Pfam" id="PF07090"/>
    </source>
</evidence>
<accession>A0A5C6CH04</accession>